<evidence type="ECO:0000313" key="2">
    <source>
        <dbReference type="Proteomes" id="UP000318538"/>
    </source>
</evidence>
<gene>
    <name evidence="1" type="ORF">K227x_44950</name>
</gene>
<dbReference type="RefSeq" id="WP_145172536.1">
    <property type="nucleotide sequence ID" value="NZ_CP036525.1"/>
</dbReference>
<protein>
    <recommendedName>
        <fullName evidence="3">SprT-like family protein</fullName>
    </recommendedName>
</protein>
<dbReference type="KEGG" id="rlc:K227x_44950"/>
<name>A0A517NG79_9BACT</name>
<sequence>MTNTDRSVDDLLQSFAPEDPLRGRVHLVLTAIPEEVQIDFLRDPRFSITKLHFEGGFGTKLYIAFPSPDGTGSRCVALKPRLSDCAEPFGLYIIAHELAHAYLRNGPWGDVADPEDAADALAAHWGFPKPIDIRW</sequence>
<dbReference type="AlphaFoldDB" id="A0A517NG79"/>
<dbReference type="OrthoDB" id="280558at2"/>
<reference evidence="1 2" key="1">
    <citation type="submission" date="2019-02" db="EMBL/GenBank/DDBJ databases">
        <title>Deep-cultivation of Planctomycetes and their phenomic and genomic characterization uncovers novel biology.</title>
        <authorList>
            <person name="Wiegand S."/>
            <person name="Jogler M."/>
            <person name="Boedeker C."/>
            <person name="Pinto D."/>
            <person name="Vollmers J."/>
            <person name="Rivas-Marin E."/>
            <person name="Kohn T."/>
            <person name="Peeters S.H."/>
            <person name="Heuer A."/>
            <person name="Rast P."/>
            <person name="Oberbeckmann S."/>
            <person name="Bunk B."/>
            <person name="Jeske O."/>
            <person name="Meyerdierks A."/>
            <person name="Storesund J.E."/>
            <person name="Kallscheuer N."/>
            <person name="Luecker S."/>
            <person name="Lage O.M."/>
            <person name="Pohl T."/>
            <person name="Merkel B.J."/>
            <person name="Hornburger P."/>
            <person name="Mueller R.-W."/>
            <person name="Bruemmer F."/>
            <person name="Labrenz M."/>
            <person name="Spormann A.M."/>
            <person name="Op den Camp H."/>
            <person name="Overmann J."/>
            <person name="Amann R."/>
            <person name="Jetten M.S.M."/>
            <person name="Mascher T."/>
            <person name="Medema M.H."/>
            <person name="Devos D.P."/>
            <person name="Kaster A.-K."/>
            <person name="Ovreas L."/>
            <person name="Rohde M."/>
            <person name="Galperin M.Y."/>
            <person name="Jogler C."/>
        </authorList>
    </citation>
    <scope>NUCLEOTIDE SEQUENCE [LARGE SCALE GENOMIC DNA]</scope>
    <source>
        <strain evidence="1 2">K22_7</strain>
    </source>
</reference>
<keyword evidence="2" id="KW-1185">Reference proteome</keyword>
<dbReference type="Proteomes" id="UP000318538">
    <property type="component" value="Chromosome"/>
</dbReference>
<organism evidence="1 2">
    <name type="scientific">Rubripirellula lacrimiformis</name>
    <dbReference type="NCBI Taxonomy" id="1930273"/>
    <lineage>
        <taxon>Bacteria</taxon>
        <taxon>Pseudomonadati</taxon>
        <taxon>Planctomycetota</taxon>
        <taxon>Planctomycetia</taxon>
        <taxon>Pirellulales</taxon>
        <taxon>Pirellulaceae</taxon>
        <taxon>Rubripirellula</taxon>
    </lineage>
</organism>
<evidence type="ECO:0000313" key="1">
    <source>
        <dbReference type="EMBL" id="QDT06088.1"/>
    </source>
</evidence>
<dbReference type="EMBL" id="CP036525">
    <property type="protein sequence ID" value="QDT06088.1"/>
    <property type="molecule type" value="Genomic_DNA"/>
</dbReference>
<proteinExistence type="predicted"/>
<accession>A0A517NG79</accession>
<evidence type="ECO:0008006" key="3">
    <source>
        <dbReference type="Google" id="ProtNLM"/>
    </source>
</evidence>